<dbReference type="EMBL" id="FPKU01000001">
    <property type="protein sequence ID" value="SFZ82199.1"/>
    <property type="molecule type" value="Genomic_DNA"/>
</dbReference>
<name>A0A1K2HUN7_9HYPH</name>
<gene>
    <name evidence="1" type="ORF">SAMN02983003_0934</name>
</gene>
<dbReference type="AlphaFoldDB" id="A0A1K2HUN7"/>
<protein>
    <recommendedName>
        <fullName evidence="3">DUF1489 domain-containing protein</fullName>
    </recommendedName>
</protein>
<evidence type="ECO:0008006" key="3">
    <source>
        <dbReference type="Google" id="ProtNLM"/>
    </source>
</evidence>
<evidence type="ECO:0000313" key="1">
    <source>
        <dbReference type="EMBL" id="SFZ82199.1"/>
    </source>
</evidence>
<reference evidence="1 2" key="1">
    <citation type="submission" date="2016-11" db="EMBL/GenBank/DDBJ databases">
        <authorList>
            <person name="Jaros S."/>
            <person name="Januszkiewicz K."/>
            <person name="Wedrychowicz H."/>
        </authorList>
    </citation>
    <scope>NUCLEOTIDE SEQUENCE [LARGE SCALE GENOMIC DNA]</scope>
    <source>
        <strain evidence="1 2">ATCC 23634</strain>
    </source>
</reference>
<dbReference type="PIRSF" id="PIRSF032025">
    <property type="entry name" value="UCP032025"/>
    <property type="match status" value="1"/>
</dbReference>
<dbReference type="STRING" id="665118.SAMN02983003_0934"/>
<keyword evidence="2" id="KW-1185">Reference proteome</keyword>
<proteinExistence type="predicted"/>
<accession>A0A1K2HUN7</accession>
<dbReference type="Proteomes" id="UP000183447">
    <property type="component" value="Unassembled WGS sequence"/>
</dbReference>
<dbReference type="InterPro" id="IPR008320">
    <property type="entry name" value="UCP032025"/>
</dbReference>
<sequence>MAQSPMHLIKLCVGISTLEELESYRSERAHWWGADYGEDVHVHRTRMMPKRAEEIEGRGSIYWVISGVIRARQRILRLAAATDGEGKGCCDIIMAPDLIRVSPRPKRPFQGWRYLDPKEAPADLGGEGNDADSPLADELARLGLI</sequence>
<dbReference type="RefSeq" id="WP_072339433.1">
    <property type="nucleotide sequence ID" value="NZ_FPKU01000001.1"/>
</dbReference>
<dbReference type="Pfam" id="PF07370">
    <property type="entry name" value="DUF1489"/>
    <property type="match status" value="1"/>
</dbReference>
<organism evidence="1 2">
    <name type="scientific">Devosia enhydra</name>
    <dbReference type="NCBI Taxonomy" id="665118"/>
    <lineage>
        <taxon>Bacteria</taxon>
        <taxon>Pseudomonadati</taxon>
        <taxon>Pseudomonadota</taxon>
        <taxon>Alphaproteobacteria</taxon>
        <taxon>Hyphomicrobiales</taxon>
        <taxon>Devosiaceae</taxon>
        <taxon>Devosia</taxon>
    </lineage>
</organism>
<evidence type="ECO:0000313" key="2">
    <source>
        <dbReference type="Proteomes" id="UP000183447"/>
    </source>
</evidence>